<name>A0A1H4RRN4_9BACT</name>
<dbReference type="AlphaFoldDB" id="A0A1H4RRN4"/>
<dbReference type="Proteomes" id="UP000182409">
    <property type="component" value="Unassembled WGS sequence"/>
</dbReference>
<proteinExistence type="predicted"/>
<dbReference type="RefSeq" id="WP_074655030.1">
    <property type="nucleotide sequence ID" value="NZ_FNSD01000001.1"/>
</dbReference>
<organism evidence="1 2">
    <name type="scientific">Terriglobus roseus</name>
    <dbReference type="NCBI Taxonomy" id="392734"/>
    <lineage>
        <taxon>Bacteria</taxon>
        <taxon>Pseudomonadati</taxon>
        <taxon>Acidobacteriota</taxon>
        <taxon>Terriglobia</taxon>
        <taxon>Terriglobales</taxon>
        <taxon>Acidobacteriaceae</taxon>
        <taxon>Terriglobus</taxon>
    </lineage>
</organism>
<accession>A0A1H4RRN4</accession>
<sequence length="270" mass="29736">MSVTRLGVTLEEFEIGLTGAIPEIELWSEPAMDRGILEFVSLFCGMVFKYGGRIIHGSHPAFTPIILRQARLQAGKRLRKPVTLVMSDLFARDRSNDDLESLTDIAELVITKKIGEKDALDPETRNLSLTAMRRVLIDSQNVMVAVGGISHKGDGMVPGVGEEMQLAGQRGIPRFLIAGLGGYARELAKELEPSSLNNALSDDSNLELFRTDDVAASVNLVFNHLAESEDLARSASQPIKWNPELRMIVDHRDGTIHEEANQYIEQAMAV</sequence>
<reference evidence="1 2" key="1">
    <citation type="submission" date="2016-10" db="EMBL/GenBank/DDBJ databases">
        <authorList>
            <person name="de Groot N.N."/>
        </authorList>
    </citation>
    <scope>NUCLEOTIDE SEQUENCE [LARGE SCALE GENOMIC DNA]</scope>
    <source>
        <strain evidence="1 2">AB35.6</strain>
    </source>
</reference>
<dbReference type="EMBL" id="FNSD01000001">
    <property type="protein sequence ID" value="SEC34281.1"/>
    <property type="molecule type" value="Genomic_DNA"/>
</dbReference>
<evidence type="ECO:0000313" key="1">
    <source>
        <dbReference type="EMBL" id="SEC34281.1"/>
    </source>
</evidence>
<dbReference type="OrthoDB" id="8364978at2"/>
<dbReference type="InterPro" id="IPR041160">
    <property type="entry name" value="LD_cluster2"/>
</dbReference>
<protein>
    <submittedName>
        <fullName evidence="1">Uncharacterized protein</fullName>
    </submittedName>
</protein>
<dbReference type="Pfam" id="PF18163">
    <property type="entry name" value="LD_cluster2"/>
    <property type="match status" value="1"/>
</dbReference>
<gene>
    <name evidence="1" type="ORF">SAMN05443244_3229</name>
</gene>
<evidence type="ECO:0000313" key="2">
    <source>
        <dbReference type="Proteomes" id="UP000182409"/>
    </source>
</evidence>